<protein>
    <recommendedName>
        <fullName evidence="11">DUF223 domain-containing protein</fullName>
    </recommendedName>
</protein>
<evidence type="ECO:0000256" key="1">
    <source>
        <dbReference type="ARBA" id="ARBA00005690"/>
    </source>
</evidence>
<dbReference type="InterPro" id="IPR003871">
    <property type="entry name" value="RFA1B/D_OB_1st"/>
</dbReference>
<dbReference type="Pfam" id="PF08646">
    <property type="entry name" value="Rep_fac-A_C"/>
    <property type="match status" value="1"/>
</dbReference>
<feature type="region of interest" description="Disordered" evidence="6">
    <location>
        <begin position="558"/>
        <end position="577"/>
    </location>
</feature>
<evidence type="ECO:0000256" key="5">
    <source>
        <dbReference type="ARBA" id="ARBA00023125"/>
    </source>
</evidence>
<dbReference type="InterPro" id="IPR012340">
    <property type="entry name" value="NA-bd_OB-fold"/>
</dbReference>
<evidence type="ECO:0000313" key="10">
    <source>
        <dbReference type="Proteomes" id="UP000289738"/>
    </source>
</evidence>
<evidence type="ECO:0000259" key="8">
    <source>
        <dbReference type="Pfam" id="PF08646"/>
    </source>
</evidence>
<evidence type="ECO:0000256" key="4">
    <source>
        <dbReference type="ARBA" id="ARBA00022833"/>
    </source>
</evidence>
<dbReference type="InterPro" id="IPR013955">
    <property type="entry name" value="Rep_factor-A_C"/>
</dbReference>
<dbReference type="GO" id="GO:0008270">
    <property type="term" value="F:zinc ion binding"/>
    <property type="evidence" value="ECO:0007669"/>
    <property type="project" value="UniProtKB-KW"/>
</dbReference>
<comment type="caution">
    <text evidence="9">The sequence shown here is derived from an EMBL/GenBank/DDBJ whole genome shotgun (WGS) entry which is preliminary data.</text>
</comment>
<accession>A0A444Z6T9</accession>
<dbReference type="CDD" id="cd04476">
    <property type="entry name" value="RPA1_DBD_C"/>
    <property type="match status" value="1"/>
</dbReference>
<proteinExistence type="inferred from homology"/>
<evidence type="ECO:0000259" key="7">
    <source>
        <dbReference type="Pfam" id="PF02721"/>
    </source>
</evidence>
<keyword evidence="2" id="KW-0479">Metal-binding</keyword>
<dbReference type="SUPFAM" id="SSF50249">
    <property type="entry name" value="Nucleic acid-binding proteins"/>
    <property type="match status" value="3"/>
</dbReference>
<name>A0A444Z6T9_ARAHY</name>
<gene>
    <name evidence="9" type="ORF">Ahy_B05g078316</name>
</gene>
<evidence type="ECO:0000256" key="2">
    <source>
        <dbReference type="ARBA" id="ARBA00022723"/>
    </source>
</evidence>
<reference evidence="9 10" key="1">
    <citation type="submission" date="2019-01" db="EMBL/GenBank/DDBJ databases">
        <title>Sequencing of cultivated peanut Arachis hypogaea provides insights into genome evolution and oil improvement.</title>
        <authorList>
            <person name="Chen X."/>
        </authorList>
    </citation>
    <scope>NUCLEOTIDE SEQUENCE [LARGE SCALE GENOMIC DNA]</scope>
    <source>
        <strain evidence="10">cv. Fuhuasheng</strain>
        <tissue evidence="9">Leaves</tissue>
    </source>
</reference>
<dbReference type="EMBL" id="SDMP01000015">
    <property type="protein sequence ID" value="RYR09885.1"/>
    <property type="molecule type" value="Genomic_DNA"/>
</dbReference>
<evidence type="ECO:0000256" key="3">
    <source>
        <dbReference type="ARBA" id="ARBA00022771"/>
    </source>
</evidence>
<keyword evidence="5" id="KW-0238">DNA-binding</keyword>
<dbReference type="Proteomes" id="UP000289738">
    <property type="component" value="Chromosome B05"/>
</dbReference>
<dbReference type="PANTHER" id="PTHR47165:SF4">
    <property type="entry name" value="OS03G0429900 PROTEIN"/>
    <property type="match status" value="1"/>
</dbReference>
<sequence length="577" mass="64902">MTTAMDMVNKINPEKEAWNFKVRVIRLWIVPTFTGQLLPNSMEMILVDESECKIQAIVRKTMIYRFKQLLSEGRVYVMKLFSVVPNQGSYRATRHQFELIFQFRTTVRAAICDFIPKSALTISPFTELLETKEDSDFLVDVVGLLVFVSEEKKYDKDGKKMKIAVMELAENDYRIRSALFGEYVDEVNQFLSSEYAEHPVVVFRGLYHVNFISGRVGLQNVMFALKLGFNLDIPEVAAFWKSSIPHGVSASQPIGIVSSGKNIGIEEDFMKLTPRCTVKSLDDNNRAGTFVILAKIAEIVEDGPWWYSVCVCGRGVQVESGIYFCQFCNIHVTNVTLRFRVKVLVEDSTSVSIFVLFDREASYLLNKTCAQLFEQHLKDVDSPPIFQEIVGKTMLFKVFSRPVGMEKFKETYPVRRVCDDAAIVGMFELSGSDLSPKKAEFVSKGEGSFGEPSKVTKSPNLRLTPSSCSELFAGLPQCTQKESSVVDLGADEDAKCPLLKRKSVDAVMDKLNEVDNSKNSCDEEYVVGLNQGSLDAEKDVKPSLKRLRRSLRLQFDEADESRGLRNDGSSGQGVHFA</sequence>
<feature type="domain" description="Replication protein A 70 kDa DNA-binding subunit B/D first OB fold" evidence="7">
    <location>
        <begin position="6"/>
        <end position="108"/>
    </location>
</feature>
<feature type="domain" description="Replication factor A C-terminal" evidence="8">
    <location>
        <begin position="292"/>
        <end position="411"/>
    </location>
</feature>
<evidence type="ECO:0000256" key="6">
    <source>
        <dbReference type="SAM" id="MobiDB-lite"/>
    </source>
</evidence>
<dbReference type="Pfam" id="PF02721">
    <property type="entry name" value="DUF223"/>
    <property type="match status" value="1"/>
</dbReference>
<dbReference type="InterPro" id="IPR047192">
    <property type="entry name" value="Euk_RPA1_DBD_C"/>
</dbReference>
<evidence type="ECO:0008006" key="11">
    <source>
        <dbReference type="Google" id="ProtNLM"/>
    </source>
</evidence>
<evidence type="ECO:0000313" key="9">
    <source>
        <dbReference type="EMBL" id="RYR09885.1"/>
    </source>
</evidence>
<dbReference type="PANTHER" id="PTHR47165">
    <property type="entry name" value="OS03G0429900 PROTEIN"/>
    <property type="match status" value="1"/>
</dbReference>
<dbReference type="CDD" id="cd04480">
    <property type="entry name" value="RPA1_DBD_A_like"/>
    <property type="match status" value="1"/>
</dbReference>
<keyword evidence="4" id="KW-0862">Zinc</keyword>
<keyword evidence="3" id="KW-0863">Zinc-finger</keyword>
<organism evidence="9 10">
    <name type="scientific">Arachis hypogaea</name>
    <name type="common">Peanut</name>
    <dbReference type="NCBI Taxonomy" id="3818"/>
    <lineage>
        <taxon>Eukaryota</taxon>
        <taxon>Viridiplantae</taxon>
        <taxon>Streptophyta</taxon>
        <taxon>Embryophyta</taxon>
        <taxon>Tracheophyta</taxon>
        <taxon>Spermatophyta</taxon>
        <taxon>Magnoliopsida</taxon>
        <taxon>eudicotyledons</taxon>
        <taxon>Gunneridae</taxon>
        <taxon>Pentapetalae</taxon>
        <taxon>rosids</taxon>
        <taxon>fabids</taxon>
        <taxon>Fabales</taxon>
        <taxon>Fabaceae</taxon>
        <taxon>Papilionoideae</taxon>
        <taxon>50 kb inversion clade</taxon>
        <taxon>dalbergioids sensu lato</taxon>
        <taxon>Dalbergieae</taxon>
        <taxon>Pterocarpus clade</taxon>
        <taxon>Arachis</taxon>
    </lineage>
</organism>
<keyword evidence="10" id="KW-1185">Reference proteome</keyword>
<comment type="similarity">
    <text evidence="1">Belongs to the replication factor A protein 1 family.</text>
</comment>
<dbReference type="CDD" id="cd04481">
    <property type="entry name" value="RPA1_DBD_B_like"/>
    <property type="match status" value="1"/>
</dbReference>
<dbReference type="GO" id="GO:0003677">
    <property type="term" value="F:DNA binding"/>
    <property type="evidence" value="ECO:0007669"/>
    <property type="project" value="UniProtKB-KW"/>
</dbReference>
<dbReference type="Gene3D" id="2.40.50.140">
    <property type="entry name" value="Nucleic acid-binding proteins"/>
    <property type="match status" value="3"/>
</dbReference>
<dbReference type="AlphaFoldDB" id="A0A444Z6T9"/>